<accession>A0A9Q1HLS2</accession>
<evidence type="ECO:0000256" key="1">
    <source>
        <dbReference type="SAM" id="Phobius"/>
    </source>
</evidence>
<keyword evidence="3" id="KW-1185">Reference proteome</keyword>
<evidence type="ECO:0000313" key="3">
    <source>
        <dbReference type="Proteomes" id="UP001152803"/>
    </source>
</evidence>
<sequence>MSDSGVQTGSRFRKLAEFFRSDIFIIVAVVLVIVFLAIAVICCIHRRRQNQRLLTQRLTQIVVVRAGAANENGRPSYTLRIQTDQDHATKLVGLITGHPYRSSSAPVLHRYHSSASTLDPAEPGWRNLPDHEDLYEYLAPGHTSLPAFLTDDSAIPALLKASQSAPNILSPRNPS</sequence>
<dbReference type="AlphaFoldDB" id="A0A9Q1HLS2"/>
<name>A0A9Q1HLS2_CONCO</name>
<keyword evidence="1" id="KW-0472">Membrane</keyword>
<dbReference type="Proteomes" id="UP001152803">
    <property type="component" value="Unassembled WGS sequence"/>
</dbReference>
<organism evidence="2 3">
    <name type="scientific">Conger conger</name>
    <name type="common">Conger eel</name>
    <name type="synonym">Muraena conger</name>
    <dbReference type="NCBI Taxonomy" id="82655"/>
    <lineage>
        <taxon>Eukaryota</taxon>
        <taxon>Metazoa</taxon>
        <taxon>Chordata</taxon>
        <taxon>Craniata</taxon>
        <taxon>Vertebrata</taxon>
        <taxon>Euteleostomi</taxon>
        <taxon>Actinopterygii</taxon>
        <taxon>Neopterygii</taxon>
        <taxon>Teleostei</taxon>
        <taxon>Anguilliformes</taxon>
        <taxon>Congridae</taxon>
        <taxon>Conger</taxon>
    </lineage>
</organism>
<protein>
    <submittedName>
        <fullName evidence="2">Uncharacterized protein</fullName>
    </submittedName>
</protein>
<evidence type="ECO:0000313" key="2">
    <source>
        <dbReference type="EMBL" id="KAJ8249632.1"/>
    </source>
</evidence>
<keyword evidence="1" id="KW-0812">Transmembrane</keyword>
<dbReference type="OrthoDB" id="8942851at2759"/>
<feature type="transmembrane region" description="Helical" evidence="1">
    <location>
        <begin position="23"/>
        <end position="44"/>
    </location>
</feature>
<gene>
    <name evidence="2" type="ORF">COCON_G00228480</name>
</gene>
<dbReference type="EMBL" id="JAFJMO010000019">
    <property type="protein sequence ID" value="KAJ8249632.1"/>
    <property type="molecule type" value="Genomic_DNA"/>
</dbReference>
<keyword evidence="1" id="KW-1133">Transmembrane helix</keyword>
<comment type="caution">
    <text evidence="2">The sequence shown here is derived from an EMBL/GenBank/DDBJ whole genome shotgun (WGS) entry which is preliminary data.</text>
</comment>
<reference evidence="2" key="1">
    <citation type="journal article" date="2023" name="Science">
        <title>Genome structures resolve the early diversification of teleost fishes.</title>
        <authorList>
            <person name="Parey E."/>
            <person name="Louis A."/>
            <person name="Montfort J."/>
            <person name="Bouchez O."/>
            <person name="Roques C."/>
            <person name="Iampietro C."/>
            <person name="Lluch J."/>
            <person name="Castinel A."/>
            <person name="Donnadieu C."/>
            <person name="Desvignes T."/>
            <person name="Floi Bucao C."/>
            <person name="Jouanno E."/>
            <person name="Wen M."/>
            <person name="Mejri S."/>
            <person name="Dirks R."/>
            <person name="Jansen H."/>
            <person name="Henkel C."/>
            <person name="Chen W.J."/>
            <person name="Zahm M."/>
            <person name="Cabau C."/>
            <person name="Klopp C."/>
            <person name="Thompson A.W."/>
            <person name="Robinson-Rechavi M."/>
            <person name="Braasch I."/>
            <person name="Lecointre G."/>
            <person name="Bobe J."/>
            <person name="Postlethwait J.H."/>
            <person name="Berthelot C."/>
            <person name="Roest Crollius H."/>
            <person name="Guiguen Y."/>
        </authorList>
    </citation>
    <scope>NUCLEOTIDE SEQUENCE</scope>
    <source>
        <strain evidence="2">Concon-B</strain>
    </source>
</reference>
<proteinExistence type="predicted"/>